<dbReference type="PROSITE" id="PS51318">
    <property type="entry name" value="TAT"/>
    <property type="match status" value="1"/>
</dbReference>
<dbReference type="SUPFAM" id="SSF51126">
    <property type="entry name" value="Pectin lyase-like"/>
    <property type="match status" value="1"/>
</dbReference>
<organism evidence="3 4">
    <name type="scientific">Stappia indica</name>
    <dbReference type="NCBI Taxonomy" id="538381"/>
    <lineage>
        <taxon>Bacteria</taxon>
        <taxon>Pseudomonadati</taxon>
        <taxon>Pseudomonadota</taxon>
        <taxon>Alphaproteobacteria</taxon>
        <taxon>Hyphomicrobiales</taxon>
        <taxon>Stappiaceae</taxon>
        <taxon>Stappia</taxon>
    </lineage>
</organism>
<dbReference type="Proteomes" id="UP000219331">
    <property type="component" value="Unassembled WGS sequence"/>
</dbReference>
<evidence type="ECO:0000313" key="4">
    <source>
        <dbReference type="Proteomes" id="UP000219331"/>
    </source>
</evidence>
<dbReference type="SMART" id="SM00710">
    <property type="entry name" value="PbH1"/>
    <property type="match status" value="9"/>
</dbReference>
<dbReference type="STRING" id="538381.GCA_001696535_03090"/>
<dbReference type="InterPro" id="IPR011050">
    <property type="entry name" value="Pectin_lyase_fold/virulence"/>
</dbReference>
<accession>A0A285RXX7</accession>
<dbReference type="EMBL" id="OBML01000002">
    <property type="protein sequence ID" value="SOB97193.1"/>
    <property type="molecule type" value="Genomic_DNA"/>
</dbReference>
<sequence>MGMKRDRQHMASPFEARDRAQSGPTRRGLLRGGLVLAGLVSPLLLPQAARPAAAAVRVADLRGTIEASEFGIRPGAADDQSALMQQAIDAAAERGRALFLPGGRYTVANLRLPSGTRLVGLPGQTRLDYQGGGHLLFAQGPGTIGMEGIHFDGDNRLLGEYTPALLHFADVDDLLIEGCTITGSSQAGLALDRCGGRVVGNTISGARTAGLRSIEARGLSITDNHVHDCANAGILVHRWSEGEDGSIVSGNRVERISARDGGTGQNGNGINIFRAHGVVVRGNRIADCAFSAIRSNSGSNVLIEGNSCLRSGETAIYSEFAFQGAVIADNLVDGGAIGISIANFLDGGRLATCSGNIVRNIVDTGPYPAEVQGFGIGIAVEADTAVTGNVVEKAARFGLHMGWGPYLRDVSVASNVIRDCPVGAAVTVVEGAGAALISGNIFSGTPGGAVVGHRWKEAVTGDLTRPGAADGFGHLAIQGNMVR</sequence>
<evidence type="ECO:0000256" key="1">
    <source>
        <dbReference type="SAM" id="MobiDB-lite"/>
    </source>
</evidence>
<feature type="domain" description="Right handed beta helix" evidence="2">
    <location>
        <begin position="248"/>
        <end position="400"/>
    </location>
</feature>
<dbReference type="InterPro" id="IPR039448">
    <property type="entry name" value="Beta_helix"/>
</dbReference>
<dbReference type="AlphaFoldDB" id="A0A285RXX7"/>
<dbReference type="InterPro" id="IPR006311">
    <property type="entry name" value="TAT_signal"/>
</dbReference>
<dbReference type="NCBIfam" id="TIGR03808">
    <property type="entry name" value="RR_plus_rpt_1"/>
    <property type="match status" value="1"/>
</dbReference>
<keyword evidence="4" id="KW-1185">Reference proteome</keyword>
<reference evidence="3 4" key="1">
    <citation type="submission" date="2017-08" db="EMBL/GenBank/DDBJ databases">
        <authorList>
            <person name="de Groot N.N."/>
        </authorList>
    </citation>
    <scope>NUCLEOTIDE SEQUENCE [LARGE SCALE GENOMIC DNA]</scope>
    <source>
        <strain evidence="3 4">USBA 352</strain>
    </source>
</reference>
<dbReference type="Pfam" id="PF13229">
    <property type="entry name" value="Beta_helix"/>
    <property type="match status" value="1"/>
</dbReference>
<evidence type="ECO:0000313" key="3">
    <source>
        <dbReference type="EMBL" id="SOB97193.1"/>
    </source>
</evidence>
<dbReference type="NCBIfam" id="TIGR03807">
    <property type="entry name" value="RR_fam_repeat"/>
    <property type="match status" value="1"/>
</dbReference>
<dbReference type="InterPro" id="IPR006626">
    <property type="entry name" value="PbH1"/>
</dbReference>
<proteinExistence type="predicted"/>
<dbReference type="Gene3D" id="2.160.20.10">
    <property type="entry name" value="Single-stranded right-handed beta-helix, Pectin lyase-like"/>
    <property type="match status" value="1"/>
</dbReference>
<gene>
    <name evidence="3" type="ORF">SAMN05421512_102431</name>
</gene>
<evidence type="ECO:0000259" key="2">
    <source>
        <dbReference type="Pfam" id="PF13229"/>
    </source>
</evidence>
<feature type="compositionally biased region" description="Basic and acidic residues" evidence="1">
    <location>
        <begin position="1"/>
        <end position="20"/>
    </location>
</feature>
<dbReference type="InterPro" id="IPR022388">
    <property type="entry name" value="CHP03808"/>
</dbReference>
<dbReference type="InterPro" id="IPR012334">
    <property type="entry name" value="Pectin_lyas_fold"/>
</dbReference>
<protein>
    <submittedName>
        <fullName evidence="3">Twin-arg-translocated uncharacterized repeat-containing protein</fullName>
    </submittedName>
</protein>
<name>A0A285RXX7_9HYPH</name>
<dbReference type="InterPro" id="IPR022444">
    <property type="entry name" value="Cofactor-bd_rpt"/>
</dbReference>
<feature type="region of interest" description="Disordered" evidence="1">
    <location>
        <begin position="1"/>
        <end position="26"/>
    </location>
</feature>